<evidence type="ECO:0000313" key="2">
    <source>
        <dbReference type="Proteomes" id="UP001652620"/>
    </source>
</evidence>
<evidence type="ECO:0000313" key="3">
    <source>
        <dbReference type="RefSeq" id="XP_049303476.1"/>
    </source>
</evidence>
<accession>A0ABM3J2L8</accession>
<feature type="compositionally biased region" description="Polar residues" evidence="1">
    <location>
        <begin position="214"/>
        <end position="230"/>
    </location>
</feature>
<protein>
    <submittedName>
        <fullName evidence="3 4">Probable basic-leucine zipper transcription factor C</fullName>
    </submittedName>
</protein>
<keyword evidence="2" id="KW-1185">Reference proteome</keyword>
<dbReference type="InterPro" id="IPR026703">
    <property type="entry name" value="ERICH2"/>
</dbReference>
<feature type="compositionally biased region" description="Acidic residues" evidence="1">
    <location>
        <begin position="292"/>
        <end position="329"/>
    </location>
</feature>
<feature type="region of interest" description="Disordered" evidence="1">
    <location>
        <begin position="268"/>
        <end position="430"/>
    </location>
</feature>
<feature type="compositionally biased region" description="Low complexity" evidence="1">
    <location>
        <begin position="417"/>
        <end position="430"/>
    </location>
</feature>
<dbReference type="RefSeq" id="XP_049303476.1">
    <property type="nucleotide sequence ID" value="XM_049447519.1"/>
</dbReference>
<proteinExistence type="predicted"/>
<dbReference type="InterPro" id="IPR011990">
    <property type="entry name" value="TPR-like_helical_dom_sf"/>
</dbReference>
<evidence type="ECO:0000313" key="5">
    <source>
        <dbReference type="RefSeq" id="XP_049303478.1"/>
    </source>
</evidence>
<feature type="region of interest" description="Disordered" evidence="1">
    <location>
        <begin position="205"/>
        <end position="237"/>
    </location>
</feature>
<sequence length="452" mass="47570">MSNLLYMDETNCNGIYASKVNSTASPLTTTTSNNNNIINCNESSNNILHASNIIMSTTNNSHSNSNNNSNVNGNSTSNIINNASTNNINNINIMNIAASTVAMTAAVTNANANVNAAGTGTGLTSATLPTSVSNEDLSQSLSEYTDADESISAPTEFLAEFLSAVMLKDYKKALKYCKLILQYEPNNATAKEFYPLIIEKLRDAAASDSDENYNKSSSPEPVLELQSSDPSAGESDDAAFEDQAIGIIDDGIDEFGLAEDNCHSLDGSNSHELNVSSRSGSSDSAGGSISDSMDEEVEGEEVDDEDIDGIDDDDVEDEDEDDDDDEVEDVNSSSGDDLPIDDPNSIEAAAGTGNNSLSSRNSSSGGGGSGRSRSDNTTHSYSSLLLEEEDDIAPVNLKFTKELSSPDLDVSNGNKLSSTSCSDSESPTEPLTQRLAAILRSKCGVSSAGDNY</sequence>
<dbReference type="RefSeq" id="XP_049303477.1">
    <property type="nucleotide sequence ID" value="XM_049447520.1"/>
</dbReference>
<organism evidence="2 4">
    <name type="scientific">Bactrocera dorsalis</name>
    <name type="common">Oriental fruit fly</name>
    <name type="synonym">Dacus dorsalis</name>
    <dbReference type="NCBI Taxonomy" id="27457"/>
    <lineage>
        <taxon>Eukaryota</taxon>
        <taxon>Metazoa</taxon>
        <taxon>Ecdysozoa</taxon>
        <taxon>Arthropoda</taxon>
        <taxon>Hexapoda</taxon>
        <taxon>Insecta</taxon>
        <taxon>Pterygota</taxon>
        <taxon>Neoptera</taxon>
        <taxon>Endopterygota</taxon>
        <taxon>Diptera</taxon>
        <taxon>Brachycera</taxon>
        <taxon>Muscomorpha</taxon>
        <taxon>Tephritoidea</taxon>
        <taxon>Tephritidae</taxon>
        <taxon>Bactrocera</taxon>
        <taxon>Bactrocera</taxon>
    </lineage>
</organism>
<feature type="compositionally biased region" description="Low complexity" evidence="1">
    <location>
        <begin position="353"/>
        <end position="363"/>
    </location>
</feature>
<dbReference type="Proteomes" id="UP001652620">
    <property type="component" value="Chromosome 2"/>
</dbReference>
<dbReference type="RefSeq" id="XP_049303478.1">
    <property type="nucleotide sequence ID" value="XM_049447521.1"/>
</dbReference>
<gene>
    <name evidence="3 4 5" type="primary">LOC105225787</name>
</gene>
<dbReference type="GeneID" id="105225787"/>
<dbReference type="PANTHER" id="PTHR21520">
    <property type="entry name" value="GLUTAMATE-RICH PROTEIN 2"/>
    <property type="match status" value="1"/>
</dbReference>
<feature type="compositionally biased region" description="Low complexity" evidence="1">
    <location>
        <begin position="276"/>
        <end position="291"/>
    </location>
</feature>
<evidence type="ECO:0000313" key="4">
    <source>
        <dbReference type="RefSeq" id="XP_049303477.1"/>
    </source>
</evidence>
<dbReference type="SUPFAM" id="SSF48452">
    <property type="entry name" value="TPR-like"/>
    <property type="match status" value="1"/>
</dbReference>
<reference evidence="2 3" key="1">
    <citation type="submission" date="2025-05" db="UniProtKB">
        <authorList>
            <consortium name="RefSeq"/>
        </authorList>
    </citation>
    <scope>NUCLEOTIDE SEQUENCE [LARGE SCALE GENOMIC DNA]</scope>
    <source>
        <tissue evidence="3 4">Adult</tissue>
    </source>
</reference>
<evidence type="ECO:0000256" key="1">
    <source>
        <dbReference type="SAM" id="MobiDB-lite"/>
    </source>
</evidence>
<name>A0ABM3J2L8_BACDO</name>
<dbReference type="Gene3D" id="1.25.40.10">
    <property type="entry name" value="Tetratricopeptide repeat domain"/>
    <property type="match status" value="1"/>
</dbReference>
<dbReference type="PANTHER" id="PTHR21520:SF2">
    <property type="entry name" value="GLUTAMATE-RICH PROTEIN 2"/>
    <property type="match status" value="1"/>
</dbReference>